<organism evidence="1 2">
    <name type="scientific">Arthrobotrys flagrans</name>
    <name type="common">Nematode-trapping fungus</name>
    <name type="synonym">Trichothecium flagrans</name>
    <dbReference type="NCBI Taxonomy" id="97331"/>
    <lineage>
        <taxon>Eukaryota</taxon>
        <taxon>Fungi</taxon>
        <taxon>Dikarya</taxon>
        <taxon>Ascomycota</taxon>
        <taxon>Pezizomycotina</taxon>
        <taxon>Orbiliomycetes</taxon>
        <taxon>Orbiliales</taxon>
        <taxon>Orbiliaceae</taxon>
        <taxon>Arthrobotrys</taxon>
    </lineage>
</organism>
<evidence type="ECO:0000313" key="1">
    <source>
        <dbReference type="EMBL" id="RVD87396.1"/>
    </source>
</evidence>
<dbReference type="AlphaFoldDB" id="A0A437A8F8"/>
<gene>
    <name evidence="1" type="ORF">DFL_001632</name>
</gene>
<accession>A0A437A8F8</accession>
<protein>
    <submittedName>
        <fullName evidence="1">Uncharacterized protein</fullName>
    </submittedName>
</protein>
<comment type="caution">
    <text evidence="1">The sequence shown here is derived from an EMBL/GenBank/DDBJ whole genome shotgun (WGS) entry which is preliminary data.</text>
</comment>
<reference evidence="1 2" key="1">
    <citation type="submission" date="2019-01" db="EMBL/GenBank/DDBJ databases">
        <title>Intercellular communication is required for trap formation in the nematode-trapping fungus Duddingtonia flagrans.</title>
        <authorList>
            <person name="Youssar L."/>
            <person name="Wernet V."/>
            <person name="Hensel N."/>
            <person name="Hildebrandt H.-G."/>
            <person name="Fischer R."/>
        </authorList>
    </citation>
    <scope>NUCLEOTIDE SEQUENCE [LARGE SCALE GENOMIC DNA]</scope>
    <source>
        <strain evidence="1 2">CBS H-5679</strain>
    </source>
</reference>
<keyword evidence="2" id="KW-1185">Reference proteome</keyword>
<proteinExistence type="predicted"/>
<sequence>MNSDASDRIEQVPVNLNTLPTASQITFLSSRWNATIVLCYVRSEYIPFGGVRDQFDAILSRSFYEVTICDMEVLVAPRSRHRPWRSNAGTTTPQMQHDCADASADRLCETSLFTVSIISQDGDKSTIATVVRARVELKLPNSLDIIERNGPPAASVLCSSYAPEQAKYLGDFDFQRSFHFAS</sequence>
<dbReference type="Proteomes" id="UP000283090">
    <property type="component" value="Unassembled WGS sequence"/>
</dbReference>
<dbReference type="GeneID" id="93583943"/>
<dbReference type="VEuPathDB" id="FungiDB:DFL_001632"/>
<dbReference type="EMBL" id="SAEB01000003">
    <property type="protein sequence ID" value="RVD87396.1"/>
    <property type="molecule type" value="Genomic_DNA"/>
</dbReference>
<dbReference type="RefSeq" id="XP_067492940.1">
    <property type="nucleotide sequence ID" value="XM_067630281.1"/>
</dbReference>
<name>A0A437A8F8_ARTFL</name>
<evidence type="ECO:0000313" key="2">
    <source>
        <dbReference type="Proteomes" id="UP000283090"/>
    </source>
</evidence>
<dbReference type="OrthoDB" id="10577050at2759"/>